<dbReference type="KEGG" id="spar:SPRG_01063"/>
<evidence type="ECO:0000256" key="7">
    <source>
        <dbReference type="ARBA" id="ARBA00023212"/>
    </source>
</evidence>
<evidence type="ECO:0000256" key="1">
    <source>
        <dbReference type="ARBA" id="ARBA00004611"/>
    </source>
</evidence>
<evidence type="ECO:0000313" key="11">
    <source>
        <dbReference type="EMBL" id="KDO35000.1"/>
    </source>
</evidence>
<dbReference type="AlphaFoldDB" id="A0A067D0F5"/>
<proteinExistence type="inferred from homology"/>
<organism evidence="11 12">
    <name type="scientific">Saprolegnia parasitica (strain CBS 223.65)</name>
    <dbReference type="NCBI Taxonomy" id="695850"/>
    <lineage>
        <taxon>Eukaryota</taxon>
        <taxon>Sar</taxon>
        <taxon>Stramenopiles</taxon>
        <taxon>Oomycota</taxon>
        <taxon>Saprolegniomycetes</taxon>
        <taxon>Saprolegniales</taxon>
        <taxon>Saprolegniaceae</taxon>
        <taxon>Saprolegnia</taxon>
    </lineage>
</organism>
<dbReference type="STRING" id="695850.A0A067D0F5"/>
<feature type="compositionally biased region" description="Polar residues" evidence="10">
    <location>
        <begin position="26"/>
        <end position="37"/>
    </location>
</feature>
<dbReference type="GeneID" id="24123674"/>
<dbReference type="InterPro" id="IPR009290">
    <property type="entry name" value="Radial_spoke_3"/>
</dbReference>
<dbReference type="EMBL" id="KK583190">
    <property type="protein sequence ID" value="KDO35000.1"/>
    <property type="molecule type" value="Genomic_DNA"/>
</dbReference>
<evidence type="ECO:0000256" key="3">
    <source>
        <dbReference type="ARBA" id="ARBA00022490"/>
    </source>
</evidence>
<keyword evidence="8" id="KW-0966">Cell projection</keyword>
<evidence type="ECO:0000256" key="6">
    <source>
        <dbReference type="ARBA" id="ARBA00023069"/>
    </source>
</evidence>
<dbReference type="Proteomes" id="UP000030745">
    <property type="component" value="Unassembled WGS sequence"/>
</dbReference>
<accession>A0A067D0F5</accession>
<evidence type="ECO:0000256" key="4">
    <source>
        <dbReference type="ARBA" id="ARBA00022553"/>
    </source>
</evidence>
<evidence type="ECO:0000256" key="9">
    <source>
        <dbReference type="SAM" id="Coils"/>
    </source>
</evidence>
<name>A0A067D0F5_SAPPC</name>
<dbReference type="PANTHER" id="PTHR21648:SF0">
    <property type="entry name" value="RADIAL SPOKE HEAD PROTEIN 3 HOMOLOG"/>
    <property type="match status" value="1"/>
</dbReference>
<keyword evidence="9" id="KW-0175">Coiled coil</keyword>
<comment type="similarity">
    <text evidence="2">Belongs to the flagellar radial spoke RSP3 family.</text>
</comment>
<protein>
    <recommendedName>
        <fullName evidence="13">Radial spoke protein 3</fullName>
    </recommendedName>
</protein>
<feature type="region of interest" description="Disordered" evidence="10">
    <location>
        <begin position="1"/>
        <end position="93"/>
    </location>
</feature>
<dbReference type="OMA" id="QDEGWFA"/>
<keyword evidence="3" id="KW-0963">Cytoplasm</keyword>
<dbReference type="OrthoDB" id="313308at2759"/>
<dbReference type="GO" id="GO:0005929">
    <property type="term" value="C:cilium"/>
    <property type="evidence" value="ECO:0007669"/>
    <property type="project" value="TreeGrafter"/>
</dbReference>
<dbReference type="Pfam" id="PF06098">
    <property type="entry name" value="Radial_spoke_3"/>
    <property type="match status" value="1"/>
</dbReference>
<gene>
    <name evidence="11" type="ORF">SPRG_01063</name>
</gene>
<evidence type="ECO:0000313" key="12">
    <source>
        <dbReference type="Proteomes" id="UP000030745"/>
    </source>
</evidence>
<keyword evidence="12" id="KW-1185">Reference proteome</keyword>
<keyword evidence="4" id="KW-0597">Phosphoprotein</keyword>
<evidence type="ECO:0008006" key="13">
    <source>
        <dbReference type="Google" id="ProtNLM"/>
    </source>
</evidence>
<reference evidence="11 12" key="1">
    <citation type="journal article" date="2013" name="PLoS Genet.">
        <title>Distinctive expansion of potential virulence genes in the genome of the oomycete fish pathogen Saprolegnia parasitica.</title>
        <authorList>
            <person name="Jiang R.H."/>
            <person name="de Bruijn I."/>
            <person name="Haas B.J."/>
            <person name="Belmonte R."/>
            <person name="Lobach L."/>
            <person name="Christie J."/>
            <person name="van den Ackerveken G."/>
            <person name="Bottin A."/>
            <person name="Bulone V."/>
            <person name="Diaz-Moreno S.M."/>
            <person name="Dumas B."/>
            <person name="Fan L."/>
            <person name="Gaulin E."/>
            <person name="Govers F."/>
            <person name="Grenville-Briggs L.J."/>
            <person name="Horner N.R."/>
            <person name="Levin J.Z."/>
            <person name="Mammella M."/>
            <person name="Meijer H.J."/>
            <person name="Morris P."/>
            <person name="Nusbaum C."/>
            <person name="Oome S."/>
            <person name="Phillips A.J."/>
            <person name="van Rooyen D."/>
            <person name="Rzeszutek E."/>
            <person name="Saraiva M."/>
            <person name="Secombes C.J."/>
            <person name="Seidl M.F."/>
            <person name="Snel B."/>
            <person name="Stassen J.H."/>
            <person name="Sykes S."/>
            <person name="Tripathy S."/>
            <person name="van den Berg H."/>
            <person name="Vega-Arreguin J.C."/>
            <person name="Wawra S."/>
            <person name="Young S.K."/>
            <person name="Zeng Q."/>
            <person name="Dieguez-Uribeondo J."/>
            <person name="Russ C."/>
            <person name="Tyler B.M."/>
            <person name="van West P."/>
        </authorList>
    </citation>
    <scope>NUCLEOTIDE SEQUENCE [LARGE SCALE GENOMIC DNA]</scope>
    <source>
        <strain evidence="11 12">CBS 223.65</strain>
    </source>
</reference>
<dbReference type="VEuPathDB" id="FungiDB:SPRG_01063"/>
<evidence type="ECO:0000256" key="2">
    <source>
        <dbReference type="ARBA" id="ARBA00006737"/>
    </source>
</evidence>
<keyword evidence="5" id="KW-0282">Flagellum</keyword>
<comment type="subcellular location">
    <subcellularLocation>
        <location evidence="1">Cytoplasm</location>
        <location evidence="1">Cytoskeleton</location>
        <location evidence="1">Flagellum axoneme</location>
    </subcellularLocation>
</comment>
<evidence type="ECO:0000256" key="10">
    <source>
        <dbReference type="SAM" id="MobiDB-lite"/>
    </source>
</evidence>
<dbReference type="PANTHER" id="PTHR21648">
    <property type="entry name" value="FLAGELLAR RADIAL SPOKE PROTEIN 3"/>
    <property type="match status" value="1"/>
</dbReference>
<keyword evidence="6" id="KW-0969">Cilium</keyword>
<evidence type="ECO:0000256" key="5">
    <source>
        <dbReference type="ARBA" id="ARBA00022846"/>
    </source>
</evidence>
<evidence type="ECO:0000256" key="8">
    <source>
        <dbReference type="ARBA" id="ARBA00023273"/>
    </source>
</evidence>
<sequence length="314" mass="35447">MQGSGGFEYSAAPRSVAVKRSKYRDPSSSSVDKSQNLMFDRRIVRGSTFAGGKPAPESMDAKPKLKKKPSPSELPPQRNDRPATPPPMDGRQHMDIQTENYLEELTDKVPEMDVETQTEAFLDQLPVPTFVPQKSGTDASTQIEAGDLFDFDLEVAPILEVLVGKALEVSVMEVLEEEEIKEIRLRQDIFEQQRNAELAEVQRLEAEAKRKYDEKQRRLEEEKARLVAQSELQEKLAARSFAKHYLSDLHSSVFTNLVTTGHFQDPLEREVKDAFVPFLLRKACTNVDQIVFARALADLVVADTMARKLPETRS</sequence>
<dbReference type="RefSeq" id="XP_012194653.1">
    <property type="nucleotide sequence ID" value="XM_012339263.1"/>
</dbReference>
<feature type="coiled-coil region" evidence="9">
    <location>
        <begin position="187"/>
        <end position="232"/>
    </location>
</feature>
<keyword evidence="7" id="KW-0206">Cytoskeleton</keyword>